<feature type="domain" description="PiggyBac transposable element-derived protein" evidence="2">
    <location>
        <begin position="164"/>
        <end position="288"/>
    </location>
</feature>
<dbReference type="InterPro" id="IPR029526">
    <property type="entry name" value="PGBD"/>
</dbReference>
<evidence type="ECO:0000256" key="1">
    <source>
        <dbReference type="SAM" id="MobiDB-lite"/>
    </source>
</evidence>
<proteinExistence type="predicted"/>
<dbReference type="PANTHER" id="PTHR46599:SF3">
    <property type="entry name" value="PIGGYBAC TRANSPOSABLE ELEMENT-DERIVED PROTEIN 4"/>
    <property type="match status" value="1"/>
</dbReference>
<keyword evidence="4" id="KW-1185">Reference proteome</keyword>
<dbReference type="GeneID" id="83219901"/>
<protein>
    <recommendedName>
        <fullName evidence="2">PiggyBac transposable element-derived protein domain-containing protein</fullName>
    </recommendedName>
</protein>
<feature type="region of interest" description="Disordered" evidence="1">
    <location>
        <begin position="86"/>
        <end position="129"/>
    </location>
</feature>
<dbReference type="EMBL" id="JARTCD010000134">
    <property type="protein sequence ID" value="KAJ8651871.1"/>
    <property type="molecule type" value="Genomic_DNA"/>
</dbReference>
<dbReference type="PANTHER" id="PTHR46599">
    <property type="entry name" value="PIGGYBAC TRANSPOSABLE ELEMENT-DERIVED PROTEIN 4"/>
    <property type="match status" value="1"/>
</dbReference>
<dbReference type="AlphaFoldDB" id="A0AAD7URN3"/>
<evidence type="ECO:0000313" key="4">
    <source>
        <dbReference type="Proteomes" id="UP001234581"/>
    </source>
</evidence>
<comment type="caution">
    <text evidence="3">The sequence shown here is derived from an EMBL/GenBank/DDBJ whole genome shotgun (WGS) entry which is preliminary data.</text>
</comment>
<organism evidence="3 4">
    <name type="scientific">Lichtheimia ornata</name>
    <dbReference type="NCBI Taxonomy" id="688661"/>
    <lineage>
        <taxon>Eukaryota</taxon>
        <taxon>Fungi</taxon>
        <taxon>Fungi incertae sedis</taxon>
        <taxon>Mucoromycota</taxon>
        <taxon>Mucoromycotina</taxon>
        <taxon>Mucoromycetes</taxon>
        <taxon>Mucorales</taxon>
        <taxon>Lichtheimiaceae</taxon>
        <taxon>Lichtheimia</taxon>
    </lineage>
</organism>
<accession>A0AAD7URN3</accession>
<dbReference type="Pfam" id="PF13843">
    <property type="entry name" value="DDE_Tnp_1_7"/>
    <property type="match status" value="1"/>
</dbReference>
<evidence type="ECO:0000313" key="3">
    <source>
        <dbReference type="EMBL" id="KAJ8651871.1"/>
    </source>
</evidence>
<gene>
    <name evidence="3" type="ORF">O0I10_012564</name>
</gene>
<dbReference type="Proteomes" id="UP001234581">
    <property type="component" value="Unassembled WGS sequence"/>
</dbReference>
<feature type="compositionally biased region" description="Acidic residues" evidence="1">
    <location>
        <begin position="101"/>
        <end position="118"/>
    </location>
</feature>
<dbReference type="RefSeq" id="XP_058336785.1">
    <property type="nucleotide sequence ID" value="XM_058492457.1"/>
</dbReference>
<reference evidence="3 4" key="1">
    <citation type="submission" date="2023-03" db="EMBL/GenBank/DDBJ databases">
        <title>Genome sequence of Lichtheimia ornata CBS 291.66.</title>
        <authorList>
            <person name="Mohabir J.T."/>
            <person name="Shea T.P."/>
            <person name="Kurbessoian T."/>
            <person name="Berby B."/>
            <person name="Fontaine J."/>
            <person name="Livny J."/>
            <person name="Gnirke A."/>
            <person name="Stajich J.E."/>
            <person name="Cuomo C.A."/>
        </authorList>
    </citation>
    <scope>NUCLEOTIDE SEQUENCE [LARGE SCALE GENOMIC DNA]</scope>
    <source>
        <strain evidence="3">CBS 291.66</strain>
    </source>
</reference>
<sequence length="289" mass="32306">MPKSLAKLHVGSCVSFLPRALPNFMAAASLQTLKASKTRLFGTIRAIHQVENSTSKVAVIAVDGFEALEIKVKLGNLRLEISGSTHDTVNVPETPAGLVDYESDQSDSSNDNDGDDVDVDGHDEGESAEQQWIDEEVRIDARISGGGYRQALVFTLPNPGSCSALEFFKHFLPTDYIEQHVIYAINCYAALLEIEYWKQLTMGEFMLWIGLWTIMAIAPFPNRRKYWETKPSFLFSKATNFGKWMSKRRFDTILQALTLEHPDVIASTSSTDPLVAIRSFVKAYNDNFV</sequence>
<name>A0AAD7URN3_9FUNG</name>
<evidence type="ECO:0000259" key="2">
    <source>
        <dbReference type="Pfam" id="PF13843"/>
    </source>
</evidence>